<proteinExistence type="predicted"/>
<dbReference type="RefSeq" id="WP_221095864.1">
    <property type="nucleotide sequence ID" value="NZ_JABDWX010000030.1"/>
</dbReference>
<dbReference type="InterPro" id="IPR025161">
    <property type="entry name" value="IS402-like_dom"/>
</dbReference>
<dbReference type="PANTHER" id="PTHR30007">
    <property type="entry name" value="PHP DOMAIN PROTEIN"/>
    <property type="match status" value="1"/>
</dbReference>
<gene>
    <name evidence="3" type="ORF">HJA87_30875</name>
</gene>
<dbReference type="Pfam" id="PF13340">
    <property type="entry name" value="DUF4096"/>
    <property type="match status" value="1"/>
</dbReference>
<evidence type="ECO:0000313" key="3">
    <source>
        <dbReference type="EMBL" id="MBY3594227.1"/>
    </source>
</evidence>
<comment type="caution">
    <text evidence="3">The sequence shown here is derived from an EMBL/GenBank/DDBJ whole genome shotgun (WGS) entry which is preliminary data.</text>
</comment>
<sequence length="275" mass="32165">MAWTPFTRRHHDRSRMRYASDLTDREWSLIDPFMPRQPRLGRRRKTSLRAVMDAIFYLLQSGCQWALLPHDFPPKSTVYHYFKRFCRDGTWRRIHDALYCRTRQLEGREEQPSFAIIDSQSVKTGPDARSDIGYDAGKKIKGRKRHILVDTLGMLLKAEVHSASIQDRDGAALVFDKLANRFPFIEKICGDGGYQGPTVEETSPRPMEFIKRNQAGFQVLPKRWIVERTLAWLGINRRMAKDFERFSATSLAFIQTAMIKLMTRRLARYPLLNRL</sequence>
<organism evidence="3 4">
    <name type="scientific">Rhizobium bangladeshense</name>
    <dbReference type="NCBI Taxonomy" id="1138189"/>
    <lineage>
        <taxon>Bacteria</taxon>
        <taxon>Pseudomonadati</taxon>
        <taxon>Pseudomonadota</taxon>
        <taxon>Alphaproteobacteria</taxon>
        <taxon>Hyphomicrobiales</taxon>
        <taxon>Rhizobiaceae</taxon>
        <taxon>Rhizobium/Agrobacterium group</taxon>
        <taxon>Rhizobium</taxon>
    </lineage>
</organism>
<accession>A0ABS7LRZ4</accession>
<evidence type="ECO:0000259" key="2">
    <source>
        <dbReference type="Pfam" id="PF13340"/>
    </source>
</evidence>
<evidence type="ECO:0000259" key="1">
    <source>
        <dbReference type="Pfam" id="PF01609"/>
    </source>
</evidence>
<dbReference type="Proteomes" id="UP000720124">
    <property type="component" value="Unassembled WGS sequence"/>
</dbReference>
<dbReference type="EMBL" id="JABTXI010000023">
    <property type="protein sequence ID" value="MBY3594227.1"/>
    <property type="molecule type" value="Genomic_DNA"/>
</dbReference>
<evidence type="ECO:0000313" key="4">
    <source>
        <dbReference type="Proteomes" id="UP000720124"/>
    </source>
</evidence>
<dbReference type="NCBIfam" id="NF033580">
    <property type="entry name" value="transpos_IS5_3"/>
    <property type="match status" value="1"/>
</dbReference>
<reference evidence="3 4" key="1">
    <citation type="submission" date="2020-06" db="EMBL/GenBank/DDBJ databases">
        <title>Global-level population genomics: horizontal gene transfer, symbiosis and evolution in Rhizobia.</title>
        <authorList>
            <person name="Gai Y."/>
        </authorList>
    </citation>
    <scope>NUCLEOTIDE SEQUENCE [LARGE SCALE GENOMIC DNA]</scope>
    <source>
        <strain evidence="3 4">PLR6_1b</strain>
    </source>
</reference>
<dbReference type="InterPro" id="IPR002559">
    <property type="entry name" value="Transposase_11"/>
</dbReference>
<feature type="domain" description="Insertion element IS402-like" evidence="2">
    <location>
        <begin position="22"/>
        <end position="95"/>
    </location>
</feature>
<keyword evidence="4" id="KW-1185">Reference proteome</keyword>
<dbReference type="Pfam" id="PF01609">
    <property type="entry name" value="DDE_Tnp_1"/>
    <property type="match status" value="1"/>
</dbReference>
<name>A0ABS7LRZ4_9HYPH</name>
<feature type="domain" description="Transposase IS4-like" evidence="1">
    <location>
        <begin position="111"/>
        <end position="258"/>
    </location>
</feature>
<protein>
    <submittedName>
        <fullName evidence="3">IS5 family transposase</fullName>
    </submittedName>
</protein>
<dbReference type="PANTHER" id="PTHR30007:SF0">
    <property type="entry name" value="TRANSPOSASE"/>
    <property type="match status" value="1"/>
</dbReference>